<dbReference type="InterPro" id="IPR002156">
    <property type="entry name" value="RNaseH_domain"/>
</dbReference>
<dbReference type="SMR" id="A0A816P8T2"/>
<dbReference type="AlphaFoldDB" id="A0A816P8T2"/>
<dbReference type="Gene3D" id="3.30.420.10">
    <property type="entry name" value="Ribonuclease H-like superfamily/Ribonuclease H"/>
    <property type="match status" value="1"/>
</dbReference>
<dbReference type="InterPro" id="IPR012337">
    <property type="entry name" value="RNaseH-like_sf"/>
</dbReference>
<dbReference type="EMBL" id="HG994363">
    <property type="protein sequence ID" value="CAF2045779.1"/>
    <property type="molecule type" value="Genomic_DNA"/>
</dbReference>
<dbReference type="SUPFAM" id="SSF53098">
    <property type="entry name" value="Ribonuclease H-like"/>
    <property type="match status" value="1"/>
</dbReference>
<dbReference type="CDD" id="cd09279">
    <property type="entry name" value="RNase_HI_like"/>
    <property type="match status" value="1"/>
</dbReference>
<feature type="region of interest" description="Disordered" evidence="1">
    <location>
        <begin position="373"/>
        <end position="402"/>
    </location>
</feature>
<dbReference type="GO" id="GO:0015035">
    <property type="term" value="F:protein-disulfide reductase activity"/>
    <property type="evidence" value="ECO:0007669"/>
    <property type="project" value="InterPro"/>
</dbReference>
<evidence type="ECO:0000259" key="2">
    <source>
        <dbReference type="PROSITE" id="PS50879"/>
    </source>
</evidence>
<dbReference type="GO" id="GO:0004523">
    <property type="term" value="F:RNA-DNA hybrid ribonuclease activity"/>
    <property type="evidence" value="ECO:0007669"/>
    <property type="project" value="InterPro"/>
</dbReference>
<dbReference type="GO" id="GO:0003676">
    <property type="term" value="F:nucleic acid binding"/>
    <property type="evidence" value="ECO:0007669"/>
    <property type="project" value="InterPro"/>
</dbReference>
<dbReference type="InterPro" id="IPR037056">
    <property type="entry name" value="RNase_H1_N_sf"/>
</dbReference>
<dbReference type="Gene3D" id="3.40.970.10">
    <property type="entry name" value="Ribonuclease H1, N-terminal domain"/>
    <property type="match status" value="1"/>
</dbReference>
<proteinExistence type="predicted"/>
<protein>
    <submittedName>
        <fullName evidence="4">(rape) hypothetical protein</fullName>
    </submittedName>
</protein>
<feature type="domain" description="AD" evidence="3">
    <location>
        <begin position="94"/>
        <end position="188"/>
    </location>
</feature>
<dbReference type="PROSITE" id="PS50879">
    <property type="entry name" value="RNASE_H_1"/>
    <property type="match status" value="1"/>
</dbReference>
<evidence type="ECO:0000256" key="1">
    <source>
        <dbReference type="SAM" id="MobiDB-lite"/>
    </source>
</evidence>
<feature type="domain" description="RNase H type-1" evidence="2">
    <location>
        <begin position="414"/>
        <end position="545"/>
    </location>
</feature>
<dbReference type="Pfam" id="PF09793">
    <property type="entry name" value="AD"/>
    <property type="match status" value="1"/>
</dbReference>
<dbReference type="Pfam" id="PF13456">
    <property type="entry name" value="RVT_3"/>
    <property type="match status" value="1"/>
</dbReference>
<organism evidence="4">
    <name type="scientific">Brassica napus</name>
    <name type="common">Rape</name>
    <dbReference type="NCBI Taxonomy" id="3708"/>
    <lineage>
        <taxon>Eukaryota</taxon>
        <taxon>Viridiplantae</taxon>
        <taxon>Streptophyta</taxon>
        <taxon>Embryophyta</taxon>
        <taxon>Tracheophyta</taxon>
        <taxon>Spermatophyta</taxon>
        <taxon>Magnoliopsida</taxon>
        <taxon>eudicotyledons</taxon>
        <taxon>Gunneridae</taxon>
        <taxon>Pentapetalae</taxon>
        <taxon>rosids</taxon>
        <taxon>malvids</taxon>
        <taxon>Brassicales</taxon>
        <taxon>Brassicaceae</taxon>
        <taxon>Brassiceae</taxon>
        <taxon>Brassica</taxon>
    </lineage>
</organism>
<feature type="compositionally biased region" description="Basic and acidic residues" evidence="1">
    <location>
        <begin position="384"/>
        <end position="393"/>
    </location>
</feature>
<dbReference type="Pfam" id="PF01693">
    <property type="entry name" value="Cauli_VI"/>
    <property type="match status" value="1"/>
</dbReference>
<dbReference type="PANTHER" id="PTHR33639:SF1">
    <property type="entry name" value="T23E23.25"/>
    <property type="match status" value="1"/>
</dbReference>
<feature type="region of interest" description="Disordered" evidence="1">
    <location>
        <begin position="574"/>
        <end position="593"/>
    </location>
</feature>
<dbReference type="PROSITE" id="PS52001">
    <property type="entry name" value="AD"/>
    <property type="match status" value="1"/>
</dbReference>
<accession>A0A816P8T2</accession>
<dbReference type="FunFam" id="3.30.420.10:FF:000076">
    <property type="entry name" value="RBR-type E3 ubiquitin transferase"/>
    <property type="match status" value="1"/>
</dbReference>
<dbReference type="Pfam" id="PF04134">
    <property type="entry name" value="DCC1-like"/>
    <property type="match status" value="1"/>
</dbReference>
<dbReference type="SMART" id="SM00995">
    <property type="entry name" value="AD"/>
    <property type="match status" value="1"/>
</dbReference>
<dbReference type="SUPFAM" id="SSF55658">
    <property type="entry name" value="L9 N-domain-like"/>
    <property type="match status" value="1"/>
</dbReference>
<name>A0A816P8T2_BRANA</name>
<evidence type="ECO:0000313" key="4">
    <source>
        <dbReference type="EMBL" id="CAF2045779.1"/>
    </source>
</evidence>
<dbReference type="InterPro" id="IPR009027">
    <property type="entry name" value="Ribosomal_bL9/RNase_H1_N"/>
</dbReference>
<dbReference type="InterPro" id="IPR036397">
    <property type="entry name" value="RNaseH_sf"/>
</dbReference>
<dbReference type="InterPro" id="IPR047574">
    <property type="entry name" value="AD"/>
</dbReference>
<gene>
    <name evidence="4" type="ORF">DARMORV10_A09P40800.1</name>
</gene>
<sequence length="771" mass="84290">MDPAGASVANDIGGEGEKFAVGNIYSVKVITGDEFRGIVMAYDPIPNFVIGFCSQEGSKPRAGHSKNTRMVNASFITGLSYLGKTEDPLLTDNCCVNLDSLRAKEALAISRQAEAEAERLGVGVTAEAQSIFDSLSKTLPVQWENSDILVMKEVRVRSPYLSDCVFGGTDAANNRVKKVLLNLTKFLCAFSSDNLCVCVCVGITTTTTVMNCLSHHARSYISLGLLKRSSYVTSKIHPCFYMPSKPSLNPASVVSPLGLSRAHCYSSRSKSAKSKMLTAVSAADKEKDAFFVVRKGDVIGIYKDLNDCQAQVGSSVFDPPVSVYKGYSLPKDAEEYLSSVGMKNPLYCFGASDLREDMFGSLTPCLFQEPSSSKVKVSEEEDTSEMKSKDMKPDIPSASTSSVFDQLKPSSVTSDETCFIEFDGASKGNPGLSGAAAVLKTEDGSLICKVRQGLGIATNNAAEYHGLILGLRHAIERGYKKIKVKGDSKLICMQIKGKWKVNNEVLSKLHEEAKQLTNECISFEISHVLRNLNSAADEQANLAVRLPGNVKRISRMLTKALRILKPRSNLGSSLHRRPVYSSSPSRRLTPGAVSRTTAGAAEIDADEAVAYSDPTESPTAMPIMMQAHLQPRVVVYDGVCPLCHGGVKWIIKADKYRKIKFCCLQSKTAEPYLTVSGVTKEDVEKRFLFIEGLGSYHQASTAALRVVSYLPLPYSALKAFTIVPTPLRDSVYDYVANNRYNWFGKAEDCLVLKEKELLERFIDRDELIDRC</sequence>
<dbReference type="InterPro" id="IPR007263">
    <property type="entry name" value="DCC1-like"/>
</dbReference>
<dbReference type="PANTHER" id="PTHR33639">
    <property type="entry name" value="THIOL-DISULFIDE OXIDOREDUCTASE DCC"/>
    <property type="match status" value="1"/>
</dbReference>
<dbReference type="InterPro" id="IPR011320">
    <property type="entry name" value="RNase_H1_N"/>
</dbReference>
<reference evidence="4" key="1">
    <citation type="submission" date="2021-01" db="EMBL/GenBank/DDBJ databases">
        <authorList>
            <consortium name="Genoscope - CEA"/>
            <person name="William W."/>
        </authorList>
    </citation>
    <scope>NUCLEOTIDE SEQUENCE</scope>
</reference>
<dbReference type="Proteomes" id="UP001295469">
    <property type="component" value="Chromosome A09"/>
</dbReference>
<dbReference type="InterPro" id="IPR052927">
    <property type="entry name" value="DCC_oxidoreductase"/>
</dbReference>
<evidence type="ECO:0000259" key="3">
    <source>
        <dbReference type="PROSITE" id="PS52001"/>
    </source>
</evidence>
<dbReference type="InterPro" id="IPR019181">
    <property type="entry name" value="LSM12_ABD"/>
</dbReference>